<evidence type="ECO:0000256" key="4">
    <source>
        <dbReference type="ARBA" id="ARBA00022840"/>
    </source>
</evidence>
<feature type="domain" description="Pyridoxamine kinase/Phosphomethylpyrimidine kinase" evidence="5">
    <location>
        <begin position="20"/>
        <end position="263"/>
    </location>
</feature>
<dbReference type="GO" id="GO:0005524">
    <property type="term" value="F:ATP binding"/>
    <property type="evidence" value="ECO:0007669"/>
    <property type="project" value="UniProtKB-KW"/>
</dbReference>
<evidence type="ECO:0000256" key="1">
    <source>
        <dbReference type="ARBA" id="ARBA00022679"/>
    </source>
</evidence>
<evidence type="ECO:0000313" key="6">
    <source>
        <dbReference type="EMBL" id="MFC7202141.1"/>
    </source>
</evidence>
<keyword evidence="3 6" id="KW-0418">Kinase</keyword>
<dbReference type="Pfam" id="PF08543">
    <property type="entry name" value="Phos_pyr_kin"/>
    <property type="match status" value="1"/>
</dbReference>
<dbReference type="Gene3D" id="3.40.1190.20">
    <property type="match status" value="1"/>
</dbReference>
<keyword evidence="1 6" id="KW-0808">Transferase</keyword>
<dbReference type="EC" id="2.7.4.7" evidence="6"/>
<dbReference type="NCBIfam" id="TIGR00097">
    <property type="entry name" value="HMP-P_kinase"/>
    <property type="match status" value="1"/>
</dbReference>
<evidence type="ECO:0000256" key="3">
    <source>
        <dbReference type="ARBA" id="ARBA00022777"/>
    </source>
</evidence>
<sequence length="275" mass="28312">MTLAPDPQRPPYALTIASSDSGGGAGIQADIKTMTRFGVYAGSVIVSATAQNTQGVSDVHVFPTESIRAQCDAVFEDFDIGAVKLGMLATTAVVETVADVLADYDGPLVVDPVMVATSGDELLESAAVDAYDDLFAQATLVTPNADETDVLTGTVPDSPAASQEAAEWFFERGTDAVLLKGGHVAPDDETVVDTLVTPETTTEFVHTRIDSDITHGSGCTLSSAIAAGLARGESLSDAVEQGIDFTHTALASPADVGRGPGSINHLAGLGSWSRD</sequence>
<dbReference type="SUPFAM" id="SSF53613">
    <property type="entry name" value="Ribokinase-like"/>
    <property type="match status" value="1"/>
</dbReference>
<proteinExistence type="predicted"/>
<accession>A0ABD5ZAE9</accession>
<evidence type="ECO:0000256" key="2">
    <source>
        <dbReference type="ARBA" id="ARBA00022741"/>
    </source>
</evidence>
<dbReference type="EC" id="2.7.1.49" evidence="6"/>
<name>A0ABD5ZAE9_9EURY</name>
<dbReference type="GO" id="GO:0009228">
    <property type="term" value="P:thiamine biosynthetic process"/>
    <property type="evidence" value="ECO:0007669"/>
    <property type="project" value="UniProtKB-ARBA"/>
</dbReference>
<dbReference type="PANTHER" id="PTHR20858">
    <property type="entry name" value="PHOSPHOMETHYLPYRIMIDINE KINASE"/>
    <property type="match status" value="1"/>
</dbReference>
<dbReference type="InterPro" id="IPR013749">
    <property type="entry name" value="PM/HMP-P_kinase-1"/>
</dbReference>
<organism evidence="6 7">
    <name type="scientific">Haloferax namakaokahaiae</name>
    <dbReference type="NCBI Taxonomy" id="1748331"/>
    <lineage>
        <taxon>Archaea</taxon>
        <taxon>Methanobacteriati</taxon>
        <taxon>Methanobacteriota</taxon>
        <taxon>Stenosarchaea group</taxon>
        <taxon>Halobacteria</taxon>
        <taxon>Halobacteriales</taxon>
        <taxon>Haloferacaceae</taxon>
        <taxon>Haloferax</taxon>
    </lineage>
</organism>
<dbReference type="Proteomes" id="UP001596481">
    <property type="component" value="Unassembled WGS sequence"/>
</dbReference>
<reference evidence="6 7" key="1">
    <citation type="journal article" date="2019" name="Int. J. Syst. Evol. Microbiol.">
        <title>The Global Catalogue of Microorganisms (GCM) 10K type strain sequencing project: providing services to taxonomists for standard genome sequencing and annotation.</title>
        <authorList>
            <consortium name="The Broad Institute Genomics Platform"/>
            <consortium name="The Broad Institute Genome Sequencing Center for Infectious Disease"/>
            <person name="Wu L."/>
            <person name="Ma J."/>
        </authorList>
    </citation>
    <scope>NUCLEOTIDE SEQUENCE [LARGE SCALE GENOMIC DNA]</scope>
    <source>
        <strain evidence="6 7">DSM 29988</strain>
    </source>
</reference>
<dbReference type="InterPro" id="IPR029056">
    <property type="entry name" value="Ribokinase-like"/>
</dbReference>
<dbReference type="RefSeq" id="WP_390221446.1">
    <property type="nucleotide sequence ID" value="NZ_JBHTAA010000001.1"/>
</dbReference>
<dbReference type="AlphaFoldDB" id="A0ABD5ZAE9"/>
<dbReference type="GO" id="GO:0008972">
    <property type="term" value="F:phosphomethylpyrimidine kinase activity"/>
    <property type="evidence" value="ECO:0007669"/>
    <property type="project" value="UniProtKB-EC"/>
</dbReference>
<dbReference type="EMBL" id="JBHTAA010000001">
    <property type="protein sequence ID" value="MFC7202141.1"/>
    <property type="molecule type" value="Genomic_DNA"/>
</dbReference>
<evidence type="ECO:0000313" key="7">
    <source>
        <dbReference type="Proteomes" id="UP001596481"/>
    </source>
</evidence>
<dbReference type="GO" id="GO:0008902">
    <property type="term" value="F:hydroxymethylpyrimidine kinase activity"/>
    <property type="evidence" value="ECO:0007669"/>
    <property type="project" value="UniProtKB-EC"/>
</dbReference>
<keyword evidence="7" id="KW-1185">Reference proteome</keyword>
<protein>
    <submittedName>
        <fullName evidence="6">Bifunctional hydroxymethylpyrimidine kinase/phosphomethylpyrimidine kinase</fullName>
        <ecNumber evidence="6">2.7.1.49</ecNumber>
        <ecNumber evidence="6">2.7.4.7</ecNumber>
    </submittedName>
</protein>
<evidence type="ECO:0000259" key="5">
    <source>
        <dbReference type="Pfam" id="PF08543"/>
    </source>
</evidence>
<dbReference type="CDD" id="cd01169">
    <property type="entry name" value="HMPP_kinase"/>
    <property type="match status" value="1"/>
</dbReference>
<dbReference type="InterPro" id="IPR004399">
    <property type="entry name" value="HMP/HMP-P_kinase_dom"/>
</dbReference>
<comment type="caution">
    <text evidence="6">The sequence shown here is derived from an EMBL/GenBank/DDBJ whole genome shotgun (WGS) entry which is preliminary data.</text>
</comment>
<keyword evidence="2" id="KW-0547">Nucleotide-binding</keyword>
<keyword evidence="4" id="KW-0067">ATP-binding</keyword>
<dbReference type="FunFam" id="3.40.1190.20:FF:000003">
    <property type="entry name" value="Phosphomethylpyrimidine kinase ThiD"/>
    <property type="match status" value="1"/>
</dbReference>
<gene>
    <name evidence="6" type="primary">thiD</name>
    <name evidence="6" type="ORF">ACFQJC_01330</name>
</gene>
<dbReference type="PANTHER" id="PTHR20858:SF17">
    <property type="entry name" value="HYDROXYMETHYLPYRIMIDINE_PHOSPHOMETHYLPYRIMIDINE KINASE THI20-RELATED"/>
    <property type="match status" value="1"/>
</dbReference>